<accession>A0ABS8GA92</accession>
<gene>
    <name evidence="3" type="ORF">LJ739_10285</name>
</gene>
<feature type="domain" description="Lcl C-terminal" evidence="2">
    <location>
        <begin position="43"/>
        <end position="167"/>
    </location>
</feature>
<evidence type="ECO:0000313" key="4">
    <source>
        <dbReference type="Proteomes" id="UP001520878"/>
    </source>
</evidence>
<evidence type="ECO:0000256" key="1">
    <source>
        <dbReference type="SAM" id="SignalP"/>
    </source>
</evidence>
<sequence>MMNVFRWLSMSLLLLSATVNGQTCVDGIDSTTPEDLWVDNGDGTVSDLATGLMWRQCSVGQTWSNGSCLGDPEGLNWQEALAYAHGNQFAGYSDWRLPNLKELSSLTERACVRPAINEDLFPSTPSDDYWSATPSVRSASQAWVVAFFNSSNALKEKQRFVFARLVRQIDPAVAQR</sequence>
<reference evidence="3 4" key="1">
    <citation type="submission" date="2021-10" db="EMBL/GenBank/DDBJ databases">
        <title>Draft genome of Aestuariibacter halophilus JC2043.</title>
        <authorList>
            <person name="Emsley S.A."/>
            <person name="Pfannmuller K.M."/>
            <person name="Ushijima B."/>
            <person name="Saw J.H."/>
            <person name="Videau P."/>
        </authorList>
    </citation>
    <scope>NUCLEOTIDE SEQUENCE [LARGE SCALE GENOMIC DNA]</scope>
    <source>
        <strain evidence="3 4">JC2043</strain>
    </source>
</reference>
<evidence type="ECO:0000259" key="2">
    <source>
        <dbReference type="Pfam" id="PF07603"/>
    </source>
</evidence>
<dbReference type="InterPro" id="IPR011460">
    <property type="entry name" value="Lcl_C"/>
</dbReference>
<dbReference type="Proteomes" id="UP001520878">
    <property type="component" value="Unassembled WGS sequence"/>
</dbReference>
<comment type="caution">
    <text evidence="3">The sequence shown here is derived from an EMBL/GenBank/DDBJ whole genome shotgun (WGS) entry which is preliminary data.</text>
</comment>
<keyword evidence="1" id="KW-0732">Signal</keyword>
<organism evidence="3 4">
    <name type="scientific">Fluctibacter halophilus</name>
    <dbReference type="NCBI Taxonomy" id="226011"/>
    <lineage>
        <taxon>Bacteria</taxon>
        <taxon>Pseudomonadati</taxon>
        <taxon>Pseudomonadota</taxon>
        <taxon>Gammaproteobacteria</taxon>
        <taxon>Alteromonadales</taxon>
        <taxon>Alteromonadaceae</taxon>
        <taxon>Fluctibacter</taxon>
    </lineage>
</organism>
<dbReference type="Pfam" id="PF07603">
    <property type="entry name" value="Lcl_C"/>
    <property type="match status" value="1"/>
</dbReference>
<evidence type="ECO:0000313" key="3">
    <source>
        <dbReference type="EMBL" id="MCC2616629.1"/>
    </source>
</evidence>
<keyword evidence="4" id="KW-1185">Reference proteome</keyword>
<feature type="signal peptide" evidence="1">
    <location>
        <begin position="1"/>
        <end position="21"/>
    </location>
</feature>
<feature type="chain" id="PRO_5047134550" evidence="1">
    <location>
        <begin position="22"/>
        <end position="176"/>
    </location>
</feature>
<name>A0ABS8GA92_9ALTE</name>
<dbReference type="RefSeq" id="WP_229160153.1">
    <property type="nucleotide sequence ID" value="NZ_JAJEWP010000002.1"/>
</dbReference>
<dbReference type="PANTHER" id="PTHR35812:SF1">
    <property type="entry name" value="LIPOPROTEIN"/>
    <property type="match status" value="1"/>
</dbReference>
<proteinExistence type="predicted"/>
<dbReference type="EMBL" id="JAJEWP010000002">
    <property type="protein sequence ID" value="MCC2616629.1"/>
    <property type="molecule type" value="Genomic_DNA"/>
</dbReference>
<dbReference type="PANTHER" id="PTHR35812">
    <property type="entry name" value="LIPOPROTEIN"/>
    <property type="match status" value="1"/>
</dbReference>
<protein>
    <submittedName>
        <fullName evidence="3">DUF1566 domain-containing protein</fullName>
    </submittedName>
</protein>